<organism evidence="2 3">
    <name type="scientific">Romanomermis culicivorax</name>
    <name type="common">Nematode worm</name>
    <dbReference type="NCBI Taxonomy" id="13658"/>
    <lineage>
        <taxon>Eukaryota</taxon>
        <taxon>Metazoa</taxon>
        <taxon>Ecdysozoa</taxon>
        <taxon>Nematoda</taxon>
        <taxon>Enoplea</taxon>
        <taxon>Dorylaimia</taxon>
        <taxon>Mermithida</taxon>
        <taxon>Mermithoidea</taxon>
        <taxon>Mermithidae</taxon>
        <taxon>Romanomermis</taxon>
    </lineage>
</organism>
<dbReference type="InterPro" id="IPR022559">
    <property type="entry name" value="SUP-1-like"/>
</dbReference>
<accession>A0A915JL02</accession>
<keyword evidence="1" id="KW-1133">Transmembrane helix</keyword>
<dbReference type="Proteomes" id="UP000887565">
    <property type="component" value="Unplaced"/>
</dbReference>
<evidence type="ECO:0000313" key="3">
    <source>
        <dbReference type="WBParaSite" id="nRc.2.0.1.t26874-RA"/>
    </source>
</evidence>
<keyword evidence="2" id="KW-1185">Reference proteome</keyword>
<evidence type="ECO:0000313" key="2">
    <source>
        <dbReference type="Proteomes" id="UP000887565"/>
    </source>
</evidence>
<dbReference type="AlphaFoldDB" id="A0A915JL02"/>
<proteinExistence type="predicted"/>
<reference evidence="3" key="1">
    <citation type="submission" date="2022-11" db="UniProtKB">
        <authorList>
            <consortium name="WormBaseParasite"/>
        </authorList>
    </citation>
    <scope>IDENTIFICATION</scope>
</reference>
<keyword evidence="1" id="KW-0472">Membrane</keyword>
<sequence length="109" mass="11350">MMLCAQANAFKSKIVAVSTLPGILDDVKQAASDAVDSVKNAAKDACTKIASAGCGESNAFLTYKCCDDDFTKCCYALTPLSIILIVIAAVVIGLSALIGLCCCCCNMRR</sequence>
<evidence type="ECO:0000256" key="1">
    <source>
        <dbReference type="SAM" id="Phobius"/>
    </source>
</evidence>
<feature type="transmembrane region" description="Helical" evidence="1">
    <location>
        <begin position="80"/>
        <end position="105"/>
    </location>
</feature>
<protein>
    <submittedName>
        <fullName evidence="3">Uncharacterized protein</fullName>
    </submittedName>
</protein>
<name>A0A915JL02_ROMCU</name>
<dbReference type="Pfam" id="PF10853">
    <property type="entry name" value="DUF2650"/>
    <property type="match status" value="1"/>
</dbReference>
<dbReference type="WBParaSite" id="nRc.2.0.1.t26874-RA">
    <property type="protein sequence ID" value="nRc.2.0.1.t26874-RA"/>
    <property type="gene ID" value="nRc.2.0.1.g26874"/>
</dbReference>
<keyword evidence="1" id="KW-0812">Transmembrane</keyword>